<dbReference type="SUPFAM" id="SSF52540">
    <property type="entry name" value="P-loop containing nucleoside triphosphate hydrolases"/>
    <property type="match status" value="1"/>
</dbReference>
<protein>
    <submittedName>
        <fullName evidence="2">DUF5710 domain-containing protein</fullName>
    </submittedName>
</protein>
<name>A0ABV7F734_9BURK</name>
<dbReference type="InterPro" id="IPR002789">
    <property type="entry name" value="HerA_central"/>
</dbReference>
<accession>A0ABV7F734</accession>
<dbReference type="RefSeq" id="WP_390333119.1">
    <property type="nucleotide sequence ID" value="NZ_JBHRTP010000091.1"/>
</dbReference>
<dbReference type="Proteomes" id="UP001595530">
    <property type="component" value="Unassembled WGS sequence"/>
</dbReference>
<dbReference type="SMART" id="SM00382">
    <property type="entry name" value="AAA"/>
    <property type="match status" value="1"/>
</dbReference>
<dbReference type="PANTHER" id="PTHR30121">
    <property type="entry name" value="UNCHARACTERIZED PROTEIN YJGR-RELATED"/>
    <property type="match status" value="1"/>
</dbReference>
<dbReference type="InterPro" id="IPR003593">
    <property type="entry name" value="AAA+_ATPase"/>
</dbReference>
<dbReference type="Gene3D" id="3.40.50.300">
    <property type="entry name" value="P-loop containing nucleotide triphosphate hydrolases"/>
    <property type="match status" value="2"/>
</dbReference>
<dbReference type="InterPro" id="IPR027417">
    <property type="entry name" value="P-loop_NTPase"/>
</dbReference>
<reference evidence="3" key="1">
    <citation type="journal article" date="2019" name="Int. J. Syst. Evol. Microbiol.">
        <title>The Global Catalogue of Microorganisms (GCM) 10K type strain sequencing project: providing services to taxonomists for standard genome sequencing and annotation.</title>
        <authorList>
            <consortium name="The Broad Institute Genomics Platform"/>
            <consortium name="The Broad Institute Genome Sequencing Center for Infectious Disease"/>
            <person name="Wu L."/>
            <person name="Ma J."/>
        </authorList>
    </citation>
    <scope>NUCLEOTIDE SEQUENCE [LARGE SCALE GENOMIC DNA]</scope>
    <source>
        <strain evidence="3">KCTC 42986</strain>
    </source>
</reference>
<proteinExistence type="predicted"/>
<dbReference type="Pfam" id="PF01935">
    <property type="entry name" value="DUF87"/>
    <property type="match status" value="1"/>
</dbReference>
<dbReference type="InterPro" id="IPR043764">
    <property type="entry name" value="DUF5710"/>
</dbReference>
<comment type="caution">
    <text evidence="2">The sequence shown here is derived from an EMBL/GenBank/DDBJ whole genome shotgun (WGS) entry which is preliminary data.</text>
</comment>
<sequence length="489" mass="54591">MQINLGSNANDARNGRDVPVTWDSRRTISSHGLVLGDTGTGKSTMLRKIISQACATSAGRLRVHVIDPHGDMGIDGASSVKFSESTDYGFNPLEVNSHADFGGVRKRIQSFISAINRTSHKIGPKQEAVLRNILADLYSANGFKADDPDTWHIGAESIPLGVKQGRIYLDVPYEEKDRAKAAGAQFDTDVKSWWCAEGQHADGLLRWGPKQFGRRQPTLLDAVRFAKKRLNAMFFGTNTATMHFLDETNRLAKSLQSKQMSAAKRGEDVADQAKLLKEIDIAKGKLLDSFRGYVGEIRTGRELEDIIKYDSSDVLKSIVDRLDNLNAIGIFRNTAPPFNPRSSVWHYDIKALSSDEKKLFVTFRLEAIFAAAVQRGEQSDLVELIVIDEAHLYLTDDTDHIINRLIREARKFGVGLLMASQAPSHFSDELLAGVAVRIVLGLDEFYWPVLTRKFGLDEKSLRYVVPRKRLIAQMKNAGELQSRVHWVNL</sequence>
<feature type="domain" description="AAA+ ATPase" evidence="1">
    <location>
        <begin position="28"/>
        <end position="444"/>
    </location>
</feature>
<evidence type="ECO:0000313" key="2">
    <source>
        <dbReference type="EMBL" id="MFC3110919.1"/>
    </source>
</evidence>
<dbReference type="PANTHER" id="PTHR30121:SF6">
    <property type="entry name" value="SLR6007 PROTEIN"/>
    <property type="match status" value="1"/>
</dbReference>
<evidence type="ECO:0000313" key="3">
    <source>
        <dbReference type="Proteomes" id="UP001595530"/>
    </source>
</evidence>
<dbReference type="EMBL" id="JBHRTP010000091">
    <property type="protein sequence ID" value="MFC3110919.1"/>
    <property type="molecule type" value="Genomic_DNA"/>
</dbReference>
<evidence type="ECO:0000259" key="1">
    <source>
        <dbReference type="SMART" id="SM00382"/>
    </source>
</evidence>
<dbReference type="Pfam" id="PF18974">
    <property type="entry name" value="DUF5710"/>
    <property type="match status" value="1"/>
</dbReference>
<dbReference type="InterPro" id="IPR051162">
    <property type="entry name" value="T4SS_component"/>
</dbReference>
<organism evidence="2 3">
    <name type="scientific">Undibacterium arcticum</name>
    <dbReference type="NCBI Taxonomy" id="1762892"/>
    <lineage>
        <taxon>Bacteria</taxon>
        <taxon>Pseudomonadati</taxon>
        <taxon>Pseudomonadota</taxon>
        <taxon>Betaproteobacteria</taxon>
        <taxon>Burkholderiales</taxon>
        <taxon>Oxalobacteraceae</taxon>
        <taxon>Undibacterium</taxon>
    </lineage>
</organism>
<keyword evidence="3" id="KW-1185">Reference proteome</keyword>
<gene>
    <name evidence="2" type="ORF">ACFOFO_23690</name>
</gene>